<evidence type="ECO:0000256" key="2">
    <source>
        <dbReference type="ARBA" id="ARBA00010168"/>
    </source>
</evidence>
<feature type="region of interest" description="Disordered" evidence="12">
    <location>
        <begin position="54"/>
        <end position="85"/>
    </location>
</feature>
<dbReference type="GO" id="GO:0016787">
    <property type="term" value="F:hydrolase activity"/>
    <property type="evidence" value="ECO:0007669"/>
    <property type="project" value="UniProtKB-KW"/>
</dbReference>
<keyword evidence="8 11" id="KW-0694">RNA-binding</keyword>
<gene>
    <name evidence="15" type="primary">LOC110205873</name>
</gene>
<evidence type="ECO:0000256" key="12">
    <source>
        <dbReference type="SAM" id="MobiDB-lite"/>
    </source>
</evidence>
<dbReference type="GO" id="GO:0003723">
    <property type="term" value="F:RNA binding"/>
    <property type="evidence" value="ECO:0007669"/>
    <property type="project" value="UniProtKB-UniRule"/>
</dbReference>
<accession>A0A6P5K029</accession>
<dbReference type="Pfam" id="PF09412">
    <property type="entry name" value="XendoU"/>
    <property type="match status" value="1"/>
</dbReference>
<keyword evidence="7 11" id="KW-0378">Hydrolase</keyword>
<dbReference type="SUPFAM" id="SSF142877">
    <property type="entry name" value="EndoU-like"/>
    <property type="match status" value="1"/>
</dbReference>
<comment type="subunit">
    <text evidence="3 11">Monomer.</text>
</comment>
<evidence type="ECO:0000256" key="3">
    <source>
        <dbReference type="ARBA" id="ARBA00011245"/>
    </source>
</evidence>
<dbReference type="InterPro" id="IPR018998">
    <property type="entry name" value="EndoU_C"/>
</dbReference>
<comment type="catalytic activity">
    <reaction evidence="11">
        <text>ribonucleotidyl-uridine-RNA = a 5'-end dephospho-uridine-RNA + a 3'-end 2',3'-cyclophospho-ribonucleotide-RNA</text>
        <dbReference type="Rhea" id="RHEA:67792"/>
        <dbReference type="Rhea" id="RHEA-COMP:10464"/>
        <dbReference type="Rhea" id="RHEA-COMP:17354"/>
        <dbReference type="Rhea" id="RHEA-COMP:17356"/>
        <dbReference type="ChEBI" id="CHEBI:83064"/>
        <dbReference type="ChEBI" id="CHEBI:173117"/>
        <dbReference type="ChEBI" id="CHEBI:173224"/>
    </reaction>
</comment>
<evidence type="ECO:0000256" key="11">
    <source>
        <dbReference type="RuleBase" id="RU367085"/>
    </source>
</evidence>
<dbReference type="InterPro" id="IPR039787">
    <property type="entry name" value="ENDOU"/>
</dbReference>
<evidence type="ECO:0000256" key="7">
    <source>
        <dbReference type="ARBA" id="ARBA00022801"/>
    </source>
</evidence>
<dbReference type="RefSeq" id="XP_020838445.1">
    <property type="nucleotide sequence ID" value="XM_020982786.1"/>
</dbReference>
<keyword evidence="6 11" id="KW-0255">Endonuclease</keyword>
<evidence type="ECO:0000256" key="5">
    <source>
        <dbReference type="ARBA" id="ARBA00022723"/>
    </source>
</evidence>
<keyword evidence="4 11" id="KW-0540">Nuclease</keyword>
<evidence type="ECO:0000313" key="15">
    <source>
        <dbReference type="RefSeq" id="XP_020838445.1"/>
    </source>
</evidence>
<dbReference type="GO" id="GO:0004521">
    <property type="term" value="F:RNA endonuclease activity"/>
    <property type="evidence" value="ECO:0007669"/>
    <property type="project" value="UniProtKB-UniRule"/>
</dbReference>
<dbReference type="Proteomes" id="UP000515140">
    <property type="component" value="Unplaced"/>
</dbReference>
<keyword evidence="10" id="KW-0456">Lyase</keyword>
<dbReference type="EC" id="4.6.1.-" evidence="11"/>
<dbReference type="CDD" id="cd21159">
    <property type="entry name" value="XendoU"/>
    <property type="match status" value="1"/>
</dbReference>
<feature type="domain" description="EndoU" evidence="13">
    <location>
        <begin position="109"/>
        <end position="386"/>
    </location>
</feature>
<name>A0A6P5K029_PHACI</name>
<evidence type="ECO:0000313" key="14">
    <source>
        <dbReference type="Proteomes" id="UP000515140"/>
    </source>
</evidence>
<evidence type="ECO:0000256" key="10">
    <source>
        <dbReference type="ARBA" id="ARBA00023239"/>
    </source>
</evidence>
<dbReference type="KEGG" id="pcw:110205873"/>
<dbReference type="InterPro" id="IPR037227">
    <property type="entry name" value="EndoU-like"/>
</dbReference>
<sequence>MAPRRTSCPPLYSALFRSLDPLLPARAASTAWEAAPLPASGSAFEEGGAETALKDGQGFGRVTPRGEGSRRLRGPGQTGRRVPLLGLPHPSLSFPTCRMGEASQQRLVLNHELSELFNQLWDADVNRFGPSRDYAISLQGKADFVPQGVHRTVDHASQALFLWVNESRLQSTKTFAAFISLLDNYETSTGIAEVVTPEEEAENNRFLDAVLETEVMKLAHQYLVGKNWSKPSLVDFRAQLYGIWFQLYTREGRQGPDSCGFEHVFVGETRRGQDILGFHNWVQFYLQEKQGNIDYKGYVARRHKSRPDEDDQVLNLQFSWKGLVKPVGSTFLGVSPEFEFALFTIVFLQSQEKVTRVLVCIEEYELQLVVYRHGRHIGSAYPILLSSDNEDLY</sequence>
<evidence type="ECO:0000256" key="8">
    <source>
        <dbReference type="ARBA" id="ARBA00022884"/>
    </source>
</evidence>
<dbReference type="PANTHER" id="PTHR12439:SF11">
    <property type="entry name" value="URIDYLATE-SPECIFIC ENDORIBONUCLEASE"/>
    <property type="match status" value="1"/>
</dbReference>
<evidence type="ECO:0000256" key="9">
    <source>
        <dbReference type="ARBA" id="ARBA00023211"/>
    </source>
</evidence>
<evidence type="ECO:0000256" key="4">
    <source>
        <dbReference type="ARBA" id="ARBA00022722"/>
    </source>
</evidence>
<dbReference type="PROSITE" id="PS51959">
    <property type="entry name" value="ENDOU"/>
    <property type="match status" value="1"/>
</dbReference>
<dbReference type="InParanoid" id="A0A6P5K029"/>
<dbReference type="GeneID" id="110205873"/>
<keyword evidence="9 11" id="KW-0464">Manganese</keyword>
<comment type="cofactor">
    <cofactor evidence="1 11">
        <name>Mn(2+)</name>
        <dbReference type="ChEBI" id="CHEBI:29035"/>
    </cofactor>
</comment>
<comment type="similarity">
    <text evidence="2 11">Belongs to the ENDOU family.</text>
</comment>
<evidence type="ECO:0000256" key="1">
    <source>
        <dbReference type="ARBA" id="ARBA00001936"/>
    </source>
</evidence>
<keyword evidence="5 11" id="KW-0479">Metal-binding</keyword>
<dbReference type="GO" id="GO:0016829">
    <property type="term" value="F:lyase activity"/>
    <property type="evidence" value="ECO:0007669"/>
    <property type="project" value="UniProtKB-KW"/>
</dbReference>
<evidence type="ECO:0000259" key="13">
    <source>
        <dbReference type="PROSITE" id="PS51959"/>
    </source>
</evidence>
<dbReference type="PANTHER" id="PTHR12439">
    <property type="entry name" value="PLACENTAL PROTEIN 11-RELATED"/>
    <property type="match status" value="1"/>
</dbReference>
<protein>
    <recommendedName>
        <fullName evidence="11">Uridylate-specific endoribonuclease</fullName>
        <ecNumber evidence="11">4.6.1.-</ecNumber>
    </recommendedName>
</protein>
<keyword evidence="14" id="KW-1185">Reference proteome</keyword>
<dbReference type="AlphaFoldDB" id="A0A6P5K029"/>
<proteinExistence type="inferred from homology"/>
<dbReference type="GO" id="GO:0046872">
    <property type="term" value="F:metal ion binding"/>
    <property type="evidence" value="ECO:0007669"/>
    <property type="project" value="UniProtKB-UniRule"/>
</dbReference>
<organism evidence="14 15">
    <name type="scientific">Phascolarctos cinereus</name>
    <name type="common">Koala</name>
    <dbReference type="NCBI Taxonomy" id="38626"/>
    <lineage>
        <taxon>Eukaryota</taxon>
        <taxon>Metazoa</taxon>
        <taxon>Chordata</taxon>
        <taxon>Craniata</taxon>
        <taxon>Vertebrata</taxon>
        <taxon>Euteleostomi</taxon>
        <taxon>Mammalia</taxon>
        <taxon>Metatheria</taxon>
        <taxon>Diprotodontia</taxon>
        <taxon>Phascolarctidae</taxon>
        <taxon>Phascolarctos</taxon>
    </lineage>
</organism>
<reference evidence="15" key="1">
    <citation type="submission" date="2025-08" db="UniProtKB">
        <authorList>
            <consortium name="RefSeq"/>
        </authorList>
    </citation>
    <scope>IDENTIFICATION</scope>
    <source>
        <tissue evidence="15">Spleen</tissue>
    </source>
</reference>
<evidence type="ECO:0000256" key="6">
    <source>
        <dbReference type="ARBA" id="ARBA00022759"/>
    </source>
</evidence>